<sequence length="330" mass="35292">MVPNGAVHVVLPGAAKAARLLGVDYADAVVGFKFQGRHGTAVTQGIVVASEYKEAVESVMDGMNSMQEENIEAKRSLEALRLWRRFLIGLRIVARVKGYDDDEPMQDVQEDLDEEEKEVMAEAAAGGFFPDEAEIVEPTARASTAMDTGNLLPDSSFLNGFQSRNDVASGDDPMPGRPHRRNGIAESESESDQGDSNEFGGGFLPQSPAAAQDASTSPLVLEQPSCDGVEGRGLLPEIPPKTQLSCAPELNASHDEEPRPKKELETAVDTTSSQSTTQEISSTIPGIQEQHTMGDSDVVSPTASAIEEERGSLASHDPDDDDAEPEWLAS</sequence>
<name>A0ACC3CY46_9PEZI</name>
<gene>
    <name evidence="1" type="ORF">LTS18_011805</name>
</gene>
<organism evidence="1 2">
    <name type="scientific">Coniosporium uncinatum</name>
    <dbReference type="NCBI Taxonomy" id="93489"/>
    <lineage>
        <taxon>Eukaryota</taxon>
        <taxon>Fungi</taxon>
        <taxon>Dikarya</taxon>
        <taxon>Ascomycota</taxon>
        <taxon>Pezizomycotina</taxon>
        <taxon>Dothideomycetes</taxon>
        <taxon>Dothideomycetes incertae sedis</taxon>
        <taxon>Coniosporium</taxon>
    </lineage>
</organism>
<dbReference type="Proteomes" id="UP001186974">
    <property type="component" value="Unassembled WGS sequence"/>
</dbReference>
<evidence type="ECO:0000313" key="2">
    <source>
        <dbReference type="Proteomes" id="UP001186974"/>
    </source>
</evidence>
<proteinExistence type="predicted"/>
<dbReference type="EMBL" id="JAWDJW010009805">
    <property type="protein sequence ID" value="KAK3055412.1"/>
    <property type="molecule type" value="Genomic_DNA"/>
</dbReference>
<comment type="caution">
    <text evidence="1">The sequence shown here is derived from an EMBL/GenBank/DDBJ whole genome shotgun (WGS) entry which is preliminary data.</text>
</comment>
<accession>A0ACC3CY46</accession>
<keyword evidence="2" id="KW-1185">Reference proteome</keyword>
<protein>
    <submittedName>
        <fullName evidence="1">Uncharacterized protein</fullName>
    </submittedName>
</protein>
<reference evidence="1" key="1">
    <citation type="submission" date="2024-09" db="EMBL/GenBank/DDBJ databases">
        <title>Black Yeasts Isolated from many extreme environments.</title>
        <authorList>
            <person name="Coleine C."/>
            <person name="Stajich J.E."/>
            <person name="Selbmann L."/>
        </authorList>
    </citation>
    <scope>NUCLEOTIDE SEQUENCE</scope>
    <source>
        <strain evidence="1">CCFEE 5737</strain>
    </source>
</reference>
<evidence type="ECO:0000313" key="1">
    <source>
        <dbReference type="EMBL" id="KAK3055412.1"/>
    </source>
</evidence>